<feature type="region of interest" description="Disordered" evidence="1">
    <location>
        <begin position="49"/>
        <end position="70"/>
    </location>
</feature>
<reference evidence="3 4" key="1">
    <citation type="submission" date="2018-06" db="EMBL/GenBank/DDBJ databases">
        <authorList>
            <consortium name="Pathogen Informatics"/>
            <person name="Doyle S."/>
        </authorList>
    </citation>
    <scope>NUCLEOTIDE SEQUENCE [LARGE SCALE GENOMIC DNA]</scope>
    <source>
        <strain evidence="3 4">NCTC13532</strain>
    </source>
</reference>
<reference evidence="2 5" key="2">
    <citation type="submission" date="2018-11" db="EMBL/GenBank/DDBJ databases">
        <title>Proposal to divide the Flavobacteriaceae and reorganize its genera based on Amino Acid Identity values calculated from whole genome sequences.</title>
        <authorList>
            <person name="Nicholson A.C."/>
            <person name="Gulvik C.A."/>
            <person name="Whitney A.M."/>
            <person name="Humrighouse B.W."/>
            <person name="Bell M."/>
            <person name="Holmes B."/>
            <person name="Steigerwalt A."/>
            <person name="Villarma A."/>
            <person name="Sheth M."/>
            <person name="Batra D."/>
            <person name="Pryor J."/>
            <person name="Bernardet J.-F."/>
            <person name="Hugo C."/>
            <person name="Kampfer P."/>
            <person name="Newman J."/>
            <person name="Mcquiston J.R."/>
        </authorList>
    </citation>
    <scope>NUCLEOTIDE SEQUENCE [LARGE SCALE GENOMIC DNA]</scope>
    <source>
        <strain evidence="2 5">G0211</strain>
    </source>
</reference>
<gene>
    <name evidence="2" type="ORF">EG340_19270</name>
    <name evidence="3" type="ORF">NCTC13532_04482</name>
</gene>
<organism evidence="3 4">
    <name type="scientific">Chryseobacterium indoltheticum</name>
    <dbReference type="NCBI Taxonomy" id="254"/>
    <lineage>
        <taxon>Bacteria</taxon>
        <taxon>Pseudomonadati</taxon>
        <taxon>Bacteroidota</taxon>
        <taxon>Flavobacteriia</taxon>
        <taxon>Flavobacteriales</taxon>
        <taxon>Weeksellaceae</taxon>
        <taxon>Chryseobacterium group</taxon>
        <taxon>Chryseobacterium</taxon>
    </lineage>
</organism>
<dbReference type="EMBL" id="CP033928">
    <property type="protein sequence ID" value="AZA63031.1"/>
    <property type="molecule type" value="Genomic_DNA"/>
</dbReference>
<sequence length="70" mass="7752">MKKQTQKEKKLSLKKLQITKINNMKTVYGGNGDTTYGNSYTRTQTNVTQELGFGDNDDPVTKPRTLGGGL</sequence>
<evidence type="ECO:0000313" key="2">
    <source>
        <dbReference type="EMBL" id="AZA63031.1"/>
    </source>
</evidence>
<dbReference type="Proteomes" id="UP000254282">
    <property type="component" value="Unassembled WGS sequence"/>
</dbReference>
<evidence type="ECO:0000313" key="5">
    <source>
        <dbReference type="Proteomes" id="UP000269076"/>
    </source>
</evidence>
<accession>A0A381FRS1</accession>
<dbReference type="RefSeq" id="WP_115621859.1">
    <property type="nucleotide sequence ID" value="NZ_CP033928.1"/>
</dbReference>
<dbReference type="EMBL" id="UFVR01000004">
    <property type="protein sequence ID" value="SUX48871.1"/>
    <property type="molecule type" value="Genomic_DNA"/>
</dbReference>
<proteinExistence type="predicted"/>
<evidence type="ECO:0000313" key="4">
    <source>
        <dbReference type="Proteomes" id="UP000254282"/>
    </source>
</evidence>
<evidence type="ECO:0008006" key="6">
    <source>
        <dbReference type="Google" id="ProtNLM"/>
    </source>
</evidence>
<dbReference type="Proteomes" id="UP000269076">
    <property type="component" value="Chromosome"/>
</dbReference>
<name>A0A381FRS1_9FLAO</name>
<evidence type="ECO:0000256" key="1">
    <source>
        <dbReference type="SAM" id="MobiDB-lite"/>
    </source>
</evidence>
<evidence type="ECO:0000313" key="3">
    <source>
        <dbReference type="EMBL" id="SUX48871.1"/>
    </source>
</evidence>
<protein>
    <recommendedName>
        <fullName evidence="6">Peptide modification target</fullName>
    </recommendedName>
</protein>
<dbReference type="AlphaFoldDB" id="A0A381FRS1"/>